<dbReference type="RefSeq" id="WP_143913672.1">
    <property type="nucleotide sequence ID" value="NZ_VLNT01000008.1"/>
</dbReference>
<comment type="caution">
    <text evidence="5">The sequence shown here is derived from an EMBL/GenBank/DDBJ whole genome shotgun (WGS) entry which is preliminary data.</text>
</comment>
<dbReference type="InterPro" id="IPR027417">
    <property type="entry name" value="P-loop_NTPase"/>
</dbReference>
<dbReference type="Pfam" id="PF12399">
    <property type="entry name" value="BCA_ABC_TP_C"/>
    <property type="match status" value="1"/>
</dbReference>
<reference evidence="5 6" key="1">
    <citation type="submission" date="2019-07" db="EMBL/GenBank/DDBJ databases">
        <authorList>
            <person name="Zhao L.H."/>
        </authorList>
    </citation>
    <scope>NUCLEOTIDE SEQUENCE [LARGE SCALE GENOMIC DNA]</scope>
    <source>
        <strain evidence="5 6">Co35</strain>
    </source>
</reference>
<dbReference type="GO" id="GO:0005304">
    <property type="term" value="F:L-valine transmembrane transporter activity"/>
    <property type="evidence" value="ECO:0007669"/>
    <property type="project" value="TreeGrafter"/>
</dbReference>
<dbReference type="GO" id="GO:0005524">
    <property type="term" value="F:ATP binding"/>
    <property type="evidence" value="ECO:0007669"/>
    <property type="project" value="UniProtKB-KW"/>
</dbReference>
<dbReference type="PANTHER" id="PTHR45772:SF7">
    <property type="entry name" value="AMINO ACID ABC TRANSPORTER ATP-BINDING PROTEIN"/>
    <property type="match status" value="1"/>
</dbReference>
<dbReference type="AlphaFoldDB" id="A0A554S864"/>
<proteinExistence type="predicted"/>
<evidence type="ECO:0000313" key="6">
    <source>
        <dbReference type="Proteomes" id="UP000316988"/>
    </source>
</evidence>
<dbReference type="Pfam" id="PF00005">
    <property type="entry name" value="ABC_tran"/>
    <property type="match status" value="1"/>
</dbReference>
<dbReference type="InterPro" id="IPR003439">
    <property type="entry name" value="ABC_transporter-like_ATP-bd"/>
</dbReference>
<evidence type="ECO:0000256" key="1">
    <source>
        <dbReference type="ARBA" id="ARBA00022448"/>
    </source>
</evidence>
<keyword evidence="1" id="KW-0813">Transport</keyword>
<dbReference type="GO" id="GO:0042941">
    <property type="term" value="P:D-alanine transmembrane transport"/>
    <property type="evidence" value="ECO:0007669"/>
    <property type="project" value="TreeGrafter"/>
</dbReference>
<dbReference type="SMART" id="SM00382">
    <property type="entry name" value="AAA"/>
    <property type="match status" value="1"/>
</dbReference>
<dbReference type="SUPFAM" id="SSF52540">
    <property type="entry name" value="P-loop containing nucleoside triphosphate hydrolases"/>
    <property type="match status" value="1"/>
</dbReference>
<protein>
    <submittedName>
        <fullName evidence="5">ABC transporter ATP-binding protein</fullName>
    </submittedName>
</protein>
<dbReference type="GO" id="GO:0016887">
    <property type="term" value="F:ATP hydrolysis activity"/>
    <property type="evidence" value="ECO:0007669"/>
    <property type="project" value="InterPro"/>
</dbReference>
<sequence>MSERGTSLLSIEGLTKRFAGLTAVDDIGIEVAEHEFLGIVGPNGAGKTTLFSLIAGEQRPTEGRIVFDGTDITGWPADRVAKAGLVRTFQLMRPFESMNVLENVMIATHQHTPAPHAARHKALDVIERVQLGRYATAMPASLPTAALKRLELARALALDPQVILLDEVLAGLVPAERAPMIELLRTLHGEGLTVMFIEHIMAAVLALSERLLVMHEGAQLALGDPREVTEDPVVVEAYLGEDYA</sequence>
<keyword evidence="3 5" id="KW-0067">ATP-binding</keyword>
<keyword evidence="2" id="KW-0547">Nucleotide-binding</keyword>
<dbReference type="GO" id="GO:0015192">
    <property type="term" value="F:L-phenylalanine transmembrane transporter activity"/>
    <property type="evidence" value="ECO:0007669"/>
    <property type="project" value="TreeGrafter"/>
</dbReference>
<dbReference type="CDD" id="cd03219">
    <property type="entry name" value="ABC_Mj1267_LivG_branched"/>
    <property type="match status" value="1"/>
</dbReference>
<dbReference type="GO" id="GO:0015188">
    <property type="term" value="F:L-isoleucine transmembrane transporter activity"/>
    <property type="evidence" value="ECO:0007669"/>
    <property type="project" value="TreeGrafter"/>
</dbReference>
<dbReference type="OrthoDB" id="9805514at2"/>
<evidence type="ECO:0000256" key="3">
    <source>
        <dbReference type="ARBA" id="ARBA00022840"/>
    </source>
</evidence>
<accession>A0A554S864</accession>
<dbReference type="EMBL" id="VLNT01000008">
    <property type="protein sequence ID" value="TSD62560.1"/>
    <property type="molecule type" value="Genomic_DNA"/>
</dbReference>
<dbReference type="Gene3D" id="3.40.50.300">
    <property type="entry name" value="P-loop containing nucleotide triphosphate hydrolases"/>
    <property type="match status" value="1"/>
</dbReference>
<evidence type="ECO:0000256" key="2">
    <source>
        <dbReference type="ARBA" id="ARBA00022741"/>
    </source>
</evidence>
<dbReference type="InterPro" id="IPR032823">
    <property type="entry name" value="BCA_ABC_TP_C"/>
</dbReference>
<name>A0A554S864_9ACTN</name>
<dbReference type="PROSITE" id="PS50893">
    <property type="entry name" value="ABC_TRANSPORTER_2"/>
    <property type="match status" value="1"/>
</dbReference>
<evidence type="ECO:0000259" key="4">
    <source>
        <dbReference type="PROSITE" id="PS50893"/>
    </source>
</evidence>
<dbReference type="GO" id="GO:0005886">
    <property type="term" value="C:plasma membrane"/>
    <property type="evidence" value="ECO:0007669"/>
    <property type="project" value="TreeGrafter"/>
</dbReference>
<dbReference type="PANTHER" id="PTHR45772">
    <property type="entry name" value="CONSERVED COMPONENT OF ABC TRANSPORTER FOR NATURAL AMINO ACIDS-RELATED"/>
    <property type="match status" value="1"/>
</dbReference>
<dbReference type="InterPro" id="IPR003593">
    <property type="entry name" value="AAA+_ATPase"/>
</dbReference>
<dbReference type="GO" id="GO:1903805">
    <property type="term" value="P:L-valine import across plasma membrane"/>
    <property type="evidence" value="ECO:0007669"/>
    <property type="project" value="TreeGrafter"/>
</dbReference>
<organism evidence="5 6">
    <name type="scientific">Aeromicrobium piscarium</name>
    <dbReference type="NCBI Taxonomy" id="2590901"/>
    <lineage>
        <taxon>Bacteria</taxon>
        <taxon>Bacillati</taxon>
        <taxon>Actinomycetota</taxon>
        <taxon>Actinomycetes</taxon>
        <taxon>Propionibacteriales</taxon>
        <taxon>Nocardioidaceae</taxon>
        <taxon>Aeromicrobium</taxon>
    </lineage>
</organism>
<feature type="domain" description="ABC transporter" evidence="4">
    <location>
        <begin position="9"/>
        <end position="241"/>
    </location>
</feature>
<dbReference type="InterPro" id="IPR051120">
    <property type="entry name" value="ABC_AA/LPS_Transport"/>
</dbReference>
<gene>
    <name evidence="5" type="ORF">FNM00_11435</name>
</gene>
<dbReference type="Proteomes" id="UP000316988">
    <property type="component" value="Unassembled WGS sequence"/>
</dbReference>
<dbReference type="GO" id="GO:1903806">
    <property type="term" value="P:L-isoleucine import across plasma membrane"/>
    <property type="evidence" value="ECO:0007669"/>
    <property type="project" value="TreeGrafter"/>
</dbReference>
<evidence type="ECO:0000313" key="5">
    <source>
        <dbReference type="EMBL" id="TSD62560.1"/>
    </source>
</evidence>
<dbReference type="GO" id="GO:0015808">
    <property type="term" value="P:L-alanine transport"/>
    <property type="evidence" value="ECO:0007669"/>
    <property type="project" value="TreeGrafter"/>
</dbReference>
<keyword evidence="6" id="KW-1185">Reference proteome</keyword>